<organism evidence="1 2">
    <name type="scientific">Xenorhabdus stockiae</name>
    <dbReference type="NCBI Taxonomy" id="351614"/>
    <lineage>
        <taxon>Bacteria</taxon>
        <taxon>Pseudomonadati</taxon>
        <taxon>Pseudomonadota</taxon>
        <taxon>Gammaproteobacteria</taxon>
        <taxon>Enterobacterales</taxon>
        <taxon>Morganellaceae</taxon>
        <taxon>Xenorhabdus</taxon>
    </lineage>
</organism>
<keyword evidence="2" id="KW-1185">Reference proteome</keyword>
<protein>
    <submittedName>
        <fullName evidence="1">Uncharacterized protein</fullName>
    </submittedName>
</protein>
<accession>A0A2D0K3W8</accession>
<dbReference type="EMBL" id="NJAJ01000113">
    <property type="protein sequence ID" value="PHM56695.1"/>
    <property type="molecule type" value="Genomic_DNA"/>
</dbReference>
<comment type="caution">
    <text evidence="1">The sequence shown here is derived from an EMBL/GenBank/DDBJ whole genome shotgun (WGS) entry which is preliminary data.</text>
</comment>
<gene>
    <name evidence="1" type="ORF">Xsto_04142</name>
</gene>
<dbReference type="AlphaFoldDB" id="A0A2D0K3W8"/>
<sequence>MPKHIHADLISEYARLSHITDKPWEYFEWWSFHKNKWESLSREELVGFHSDYKYRLKPRTIKIGECDVPEPEREAPKAGTIYYIPNIGYVKTEPCKYSYSYEWGENEDCVIYEIAHLENGLVHLDRKSAELHAKALISLTHKKE</sequence>
<evidence type="ECO:0000313" key="2">
    <source>
        <dbReference type="Proteomes" id="UP000222366"/>
    </source>
</evidence>
<reference evidence="1 2" key="1">
    <citation type="journal article" date="2017" name="Nat. Microbiol.">
        <title>Natural product diversity associated with the nematode symbionts Photorhabdus and Xenorhabdus.</title>
        <authorList>
            <person name="Tobias N.J."/>
            <person name="Wolff H."/>
            <person name="Djahanschiri B."/>
            <person name="Grundmann F."/>
            <person name="Kronenwerth M."/>
            <person name="Shi Y.M."/>
            <person name="Simonyi S."/>
            <person name="Grun P."/>
            <person name="Shapiro-Ilan D."/>
            <person name="Pidot S.J."/>
            <person name="Stinear T.P."/>
            <person name="Ebersberger I."/>
            <person name="Bode H.B."/>
        </authorList>
    </citation>
    <scope>NUCLEOTIDE SEQUENCE [LARGE SCALE GENOMIC DNA]</scope>
    <source>
        <strain evidence="1 2">DSM 17904</strain>
    </source>
</reference>
<dbReference type="RefSeq" id="WP_099126302.1">
    <property type="nucleotide sequence ID" value="NZ_CAWNRH010000017.1"/>
</dbReference>
<dbReference type="Proteomes" id="UP000222366">
    <property type="component" value="Unassembled WGS sequence"/>
</dbReference>
<name>A0A2D0K3W8_9GAMM</name>
<proteinExistence type="predicted"/>
<evidence type="ECO:0000313" key="1">
    <source>
        <dbReference type="EMBL" id="PHM56695.1"/>
    </source>
</evidence>